<feature type="transmembrane region" description="Helical" evidence="2">
    <location>
        <begin position="1319"/>
        <end position="1340"/>
    </location>
</feature>
<keyword evidence="5" id="KW-1185">Reference proteome</keyword>
<reference evidence="4 5" key="1">
    <citation type="submission" date="2023-10" db="EMBL/GenBank/DDBJ databases">
        <title>Host Genetic Regulation of Human Gut Microbial Structural Variation.</title>
        <authorList>
            <person name="Harmsen H.J.M."/>
        </authorList>
    </citation>
    <scope>NUCLEOTIDE SEQUENCE [LARGE SCALE GENOMIC DNA]</scope>
    <source>
        <strain evidence="4 5">HTF-F</strain>
    </source>
</reference>
<dbReference type="Gene3D" id="3.40.50.12480">
    <property type="match status" value="2"/>
</dbReference>
<dbReference type="Gene3D" id="2.60.40.10">
    <property type="entry name" value="Immunoglobulins"/>
    <property type="match status" value="1"/>
</dbReference>
<dbReference type="PANTHER" id="PTHR45661">
    <property type="entry name" value="SURFACE ANTIGEN"/>
    <property type="match status" value="1"/>
</dbReference>
<dbReference type="EMBL" id="JAWHPR010000005">
    <property type="protein sequence ID" value="MDU8689189.1"/>
    <property type="molecule type" value="Genomic_DNA"/>
</dbReference>
<dbReference type="SUPFAM" id="SSF49464">
    <property type="entry name" value="Carboxypeptidase regulatory domain-like"/>
    <property type="match status" value="1"/>
</dbReference>
<feature type="region of interest" description="Disordered" evidence="1">
    <location>
        <begin position="692"/>
        <end position="716"/>
    </location>
</feature>
<dbReference type="InterPro" id="IPR053139">
    <property type="entry name" value="Surface_bspA-like"/>
</dbReference>
<keyword evidence="2" id="KW-0812">Transmembrane</keyword>
<feature type="chain" id="PRO_5046354025" evidence="3">
    <location>
        <begin position="25"/>
        <end position="1421"/>
    </location>
</feature>
<feature type="signal peptide" evidence="3">
    <location>
        <begin position="1"/>
        <end position="24"/>
    </location>
</feature>
<dbReference type="InterPro" id="IPR013783">
    <property type="entry name" value="Ig-like_fold"/>
</dbReference>
<evidence type="ECO:0000256" key="2">
    <source>
        <dbReference type="SAM" id="Phobius"/>
    </source>
</evidence>
<dbReference type="PANTHER" id="PTHR45661:SF3">
    <property type="entry name" value="IG-LIKE DOMAIN-CONTAINING PROTEIN"/>
    <property type="match status" value="1"/>
</dbReference>
<dbReference type="Pfam" id="PF13306">
    <property type="entry name" value="LRR_5"/>
    <property type="match status" value="2"/>
</dbReference>
<organism evidence="4 5">
    <name type="scientific">Faecalibacterium wellingii</name>
    <dbReference type="NCBI Taxonomy" id="2929491"/>
    <lineage>
        <taxon>Bacteria</taxon>
        <taxon>Bacillati</taxon>
        <taxon>Bacillota</taxon>
        <taxon>Clostridia</taxon>
        <taxon>Eubacteriales</taxon>
        <taxon>Oscillospiraceae</taxon>
        <taxon>Faecalibacterium</taxon>
    </lineage>
</organism>
<dbReference type="Proteomes" id="UP001263246">
    <property type="component" value="Unassembled WGS sequence"/>
</dbReference>
<dbReference type="Gene3D" id="3.80.10.10">
    <property type="entry name" value="Ribonuclease Inhibitor"/>
    <property type="match status" value="4"/>
</dbReference>
<gene>
    <name evidence="4" type="ORF">RX402_10600</name>
</gene>
<dbReference type="Pfam" id="PF13620">
    <property type="entry name" value="CarboxypepD_reg"/>
    <property type="match status" value="1"/>
</dbReference>
<accession>A0ABU3U0U7</accession>
<evidence type="ECO:0000313" key="4">
    <source>
        <dbReference type="EMBL" id="MDU8689189.1"/>
    </source>
</evidence>
<evidence type="ECO:0000256" key="3">
    <source>
        <dbReference type="SAM" id="SignalP"/>
    </source>
</evidence>
<name>A0ABU3U0U7_9FIRM</name>
<keyword evidence="2" id="KW-1133">Transmembrane helix</keyword>
<dbReference type="InterPro" id="IPR032675">
    <property type="entry name" value="LRR_dom_sf"/>
</dbReference>
<evidence type="ECO:0000313" key="5">
    <source>
        <dbReference type="Proteomes" id="UP001263246"/>
    </source>
</evidence>
<dbReference type="SUPFAM" id="SSF52058">
    <property type="entry name" value="L domain-like"/>
    <property type="match status" value="1"/>
</dbReference>
<dbReference type="RefSeq" id="WP_249237386.1">
    <property type="nucleotide sequence ID" value="NZ_CP094473.1"/>
</dbReference>
<evidence type="ECO:0000256" key="1">
    <source>
        <dbReference type="SAM" id="MobiDB-lite"/>
    </source>
</evidence>
<proteinExistence type="predicted"/>
<keyword evidence="3" id="KW-0732">Signal</keyword>
<keyword evidence="2" id="KW-0472">Membrane</keyword>
<sequence length="1421" mass="149904">MKRFIAALLTVAMAVSFVPFSVFAEGSGTESLPETSAESTAAQQEEMARALQSTYDPFGRNYVSAQTEENQSQQAEVDTSDVSLTATNSFGQLLMNSMDEQNGTNGEYTSRVTSLKMNGHTATVEFVTDKAADLVVAVYTDSNAEEMVASGTAEVSGSGGNDSVSVAIQGEIPEYYTVKAFLLNKNTHEPLSQVYTDSSRTKVMVDLSTAKASDFPEDRVINLDGQDDTNFAVVSDETTLVTYENNAAGKNQVISEDDDALVYVIGNASDEIKNLQPNDILTYEYEPGVMLIARVQNITVSGDTVTIYGDSALDISDVFDAVKIESDADSGDFTYDGTEADAGVEYNGTSYDEPDEIDLTNAAGQGEIKVGNEFILKEVGDSNLKVKGSIKISLGIKIQYYFANDMTFISDSNEFEVTGAVSFSAKSEGEIKLGSLGVRPIFGLWVGFEPVVKGKAEITGKLQLKYTATIGAEYYSSSGFSNTSKEPEVEFNISAEGSLYIGFDFKPKAKILEKVTVLTLDAEVGAELKGTKKITTIDNDTFNDESRHACAGCFEVKVSTIVKVGATLEIIGITPKKKQFAELTLGPLEGYYSPEYDEWGWNKCPHELYRVILSVDQENPQGISYLMGSMSDVLEGKAKALGGIALENGKMRCYLAPGTYTVAAVKDSNVPYGDATFTITENAVDVQIKAGSIDISKPEPDKPGTGENPDGPDSSITMNWSLDENGKLIIEGKGEMDQKAEWNKAEDVPWNAVKSEIKNVEIAEGITSVGSYAFYDCKNLTDVVIPSGVTSIGSYAFFGCRSLASVAIPDSVTSIGNHAFLGCRSLISVEIPNSVISIGGAAFDSCSSLTRIIISNSVTNIGDATFYGCSSLTSIEISNSITRIGSSVFNGCSSLTHITIPDGVTNIGDHAFSGCRSLTSIEIPNGVTSIGDFVFYACENLTSVTIPSSVTSIGNYAFYGGCGSLTSIEIPNGITSIGESTFSGCSGLARVEIPSSVTSIGSGAFSKCSSLTSIEIPNGLTSISDFVFFGCSSLTNITIPSSVTSIGGYAFEGCSSLTSIAIPNGVTGISDFVFEDCKNLTSITIPSSVTSIGDYAFFGCSSLTNITIPNQVASIGHAAFYDCGSLTSITIPNGVTIIESSTFANCSSLTSIEIPSSVIGISGAAFYGCSSLTNVFYSGTREQWNKIPSESSNDPLLSATIHCTDGDILPENTSSENSITTGSAAASNGTFSAAFDNVSAGKDYAVIISRSETNPLNPDNLIYINQITAATDGELSVPFRTGASTGEMVYVVACARDDITIDPVQPTDPVDSDTPSGGGGAGAAVVGVVAVAAVVGVVLLMPVEVSGTVKCTNQAVRPAAVQVLQGDKVIAETVTDAEGRFTVKVRRGSYTLRVRYVGADGYPVTRTVDFKAPNKNLNVAA</sequence>
<comment type="caution">
    <text evidence="4">The sequence shown here is derived from an EMBL/GenBank/DDBJ whole genome shotgun (WGS) entry which is preliminary data.</text>
</comment>
<protein>
    <submittedName>
        <fullName evidence="4">Leucine-rich repeat protein</fullName>
    </submittedName>
</protein>
<dbReference type="InterPro" id="IPR026906">
    <property type="entry name" value="LRR_5"/>
</dbReference>
<dbReference type="InterPro" id="IPR008969">
    <property type="entry name" value="CarboxyPept-like_regulatory"/>
</dbReference>